<reference evidence="2" key="1">
    <citation type="submission" date="2017-09" db="EMBL/GenBank/DDBJ databases">
        <title>Depth-based differentiation of microbial function through sediment-hosted aquifers and enrichment of novel symbionts in the deep terrestrial subsurface.</title>
        <authorList>
            <person name="Probst A.J."/>
            <person name="Ladd B."/>
            <person name="Jarett J.K."/>
            <person name="Geller-Mcgrath D.E."/>
            <person name="Sieber C.M.K."/>
            <person name="Emerson J.B."/>
            <person name="Anantharaman K."/>
            <person name="Thomas B.C."/>
            <person name="Malmstrom R."/>
            <person name="Stieglmeier M."/>
            <person name="Klingl A."/>
            <person name="Woyke T."/>
            <person name="Ryan C.M."/>
            <person name="Banfield J.F."/>
        </authorList>
    </citation>
    <scope>NUCLEOTIDE SEQUENCE [LARGE SCALE GENOMIC DNA]</scope>
</reference>
<proteinExistence type="predicted"/>
<dbReference type="Proteomes" id="UP000228900">
    <property type="component" value="Unassembled WGS sequence"/>
</dbReference>
<dbReference type="SUPFAM" id="SSF69322">
    <property type="entry name" value="Tricorn protease domain 2"/>
    <property type="match status" value="1"/>
</dbReference>
<comment type="caution">
    <text evidence="1">The sequence shown here is derived from an EMBL/GenBank/DDBJ whole genome shotgun (WGS) entry which is preliminary data.</text>
</comment>
<evidence type="ECO:0008006" key="3">
    <source>
        <dbReference type="Google" id="ProtNLM"/>
    </source>
</evidence>
<accession>A0A2M6WRM0</accession>
<evidence type="ECO:0000313" key="1">
    <source>
        <dbReference type="EMBL" id="PIT95403.1"/>
    </source>
</evidence>
<name>A0A2M6WRM0_9BACT</name>
<organism evidence="1 2">
    <name type="scientific">Candidatus Falkowbacteria bacterium CG10_big_fil_rev_8_21_14_0_10_39_9</name>
    <dbReference type="NCBI Taxonomy" id="1974566"/>
    <lineage>
        <taxon>Bacteria</taxon>
        <taxon>Candidatus Falkowiibacteriota</taxon>
    </lineage>
</organism>
<protein>
    <recommendedName>
        <fullName evidence="3">Dipeptidylpeptidase IV N-terminal domain-containing protein</fullName>
    </recommendedName>
</protein>
<evidence type="ECO:0000313" key="2">
    <source>
        <dbReference type="Proteomes" id="UP000228900"/>
    </source>
</evidence>
<feature type="non-terminal residue" evidence="1">
    <location>
        <position position="1"/>
    </location>
</feature>
<dbReference type="AlphaFoldDB" id="A0A2M6WRM0"/>
<dbReference type="EMBL" id="PFAQ01000001">
    <property type="protein sequence ID" value="PIT95403.1"/>
    <property type="molecule type" value="Genomic_DNA"/>
</dbReference>
<gene>
    <name evidence="1" type="ORF">COT98_00030</name>
</gene>
<sequence>DNNYIILKDDKKIIDLKTETEAQISLSENTFKKTIDIASIIKPKDVKHISQISSNLLVYATDWEIYLFDSKENKHTLITRLSEQITSVSWREGGYVIYSTPNSIQVINLKDRENPTTLIKLEKISAPILSTKGNILYFTAKIGNQEGLYKLLIK</sequence>